<evidence type="ECO:0000313" key="1">
    <source>
        <dbReference type="EMBL" id="MBX57010.1"/>
    </source>
</evidence>
<organism evidence="1">
    <name type="scientific">Rhizophora mucronata</name>
    <name type="common">Asiatic mangrove</name>
    <dbReference type="NCBI Taxonomy" id="61149"/>
    <lineage>
        <taxon>Eukaryota</taxon>
        <taxon>Viridiplantae</taxon>
        <taxon>Streptophyta</taxon>
        <taxon>Embryophyta</taxon>
        <taxon>Tracheophyta</taxon>
        <taxon>Spermatophyta</taxon>
        <taxon>Magnoliopsida</taxon>
        <taxon>eudicotyledons</taxon>
        <taxon>Gunneridae</taxon>
        <taxon>Pentapetalae</taxon>
        <taxon>rosids</taxon>
        <taxon>fabids</taxon>
        <taxon>Malpighiales</taxon>
        <taxon>Rhizophoraceae</taxon>
        <taxon>Rhizophora</taxon>
    </lineage>
</organism>
<proteinExistence type="predicted"/>
<dbReference type="EMBL" id="GGEC01076526">
    <property type="protein sequence ID" value="MBX57010.1"/>
    <property type="molecule type" value="Transcribed_RNA"/>
</dbReference>
<dbReference type="AlphaFoldDB" id="A0A2P2PQH9"/>
<accession>A0A2P2PQH9</accession>
<protein>
    <submittedName>
        <fullName evidence="1">Uncharacterized protein</fullName>
    </submittedName>
</protein>
<name>A0A2P2PQH9_RHIMU</name>
<sequence length="78" mass="9029">MKLSQVALAAIHEEKLSKAVLSQVVENAEKRSDSTQRLKHQHLNFESPYLVPFTVIGTRRKLDNEDRKCNTQKQKRDP</sequence>
<reference evidence="1" key="1">
    <citation type="submission" date="2018-02" db="EMBL/GenBank/DDBJ databases">
        <title>Rhizophora mucronata_Transcriptome.</title>
        <authorList>
            <person name="Meera S.P."/>
            <person name="Sreeshan A."/>
            <person name="Augustine A."/>
        </authorList>
    </citation>
    <scope>NUCLEOTIDE SEQUENCE</scope>
    <source>
        <tissue evidence="1">Leaf</tissue>
    </source>
</reference>